<dbReference type="EMBL" id="JBHRZH010000012">
    <property type="protein sequence ID" value="MFC3762101.1"/>
    <property type="molecule type" value="Genomic_DNA"/>
</dbReference>
<evidence type="ECO:0000313" key="6">
    <source>
        <dbReference type="Proteomes" id="UP001595699"/>
    </source>
</evidence>
<dbReference type="InterPro" id="IPR025997">
    <property type="entry name" value="SBP_2_dom"/>
</dbReference>
<dbReference type="Pfam" id="PF13407">
    <property type="entry name" value="Peripla_BP_4"/>
    <property type="match status" value="1"/>
</dbReference>
<gene>
    <name evidence="5" type="ORF">ACFOUW_14765</name>
</gene>
<evidence type="ECO:0000313" key="5">
    <source>
        <dbReference type="EMBL" id="MFC3762101.1"/>
    </source>
</evidence>
<keyword evidence="6" id="KW-1185">Reference proteome</keyword>
<reference evidence="6" key="1">
    <citation type="journal article" date="2019" name="Int. J. Syst. Evol. Microbiol.">
        <title>The Global Catalogue of Microorganisms (GCM) 10K type strain sequencing project: providing services to taxonomists for standard genome sequencing and annotation.</title>
        <authorList>
            <consortium name="The Broad Institute Genomics Platform"/>
            <consortium name="The Broad Institute Genome Sequencing Center for Infectious Disease"/>
            <person name="Wu L."/>
            <person name="Ma J."/>
        </authorList>
    </citation>
    <scope>NUCLEOTIDE SEQUENCE [LARGE SCALE GENOMIC DNA]</scope>
    <source>
        <strain evidence="6">CGMCC 4.7241</strain>
    </source>
</reference>
<organism evidence="5 6">
    <name type="scientific">Tenggerimyces flavus</name>
    <dbReference type="NCBI Taxonomy" id="1708749"/>
    <lineage>
        <taxon>Bacteria</taxon>
        <taxon>Bacillati</taxon>
        <taxon>Actinomycetota</taxon>
        <taxon>Actinomycetes</taxon>
        <taxon>Propionibacteriales</taxon>
        <taxon>Nocardioidaceae</taxon>
        <taxon>Tenggerimyces</taxon>
    </lineage>
</organism>
<dbReference type="RefSeq" id="WP_205120645.1">
    <property type="nucleotide sequence ID" value="NZ_JAFBCM010000001.1"/>
</dbReference>
<evidence type="ECO:0000256" key="3">
    <source>
        <dbReference type="ARBA" id="ARBA00022729"/>
    </source>
</evidence>
<dbReference type="InterPro" id="IPR028082">
    <property type="entry name" value="Peripla_BP_I"/>
</dbReference>
<feature type="domain" description="Periplasmic binding protein" evidence="4">
    <location>
        <begin position="68"/>
        <end position="322"/>
    </location>
</feature>
<dbReference type="CDD" id="cd06300">
    <property type="entry name" value="PBP1_ABC_sugar_binding-like"/>
    <property type="match status" value="1"/>
</dbReference>
<keyword evidence="3" id="KW-0732">Signal</keyword>
<dbReference type="PANTHER" id="PTHR46847">
    <property type="entry name" value="D-ALLOSE-BINDING PERIPLASMIC PROTEIN-RELATED"/>
    <property type="match status" value="1"/>
</dbReference>
<evidence type="ECO:0000259" key="4">
    <source>
        <dbReference type="Pfam" id="PF13407"/>
    </source>
</evidence>
<comment type="similarity">
    <text evidence="2">Belongs to the bacterial solute-binding protein 2 family.</text>
</comment>
<dbReference type="PANTHER" id="PTHR46847:SF1">
    <property type="entry name" value="D-ALLOSE-BINDING PERIPLASMIC PROTEIN-RELATED"/>
    <property type="match status" value="1"/>
</dbReference>
<comment type="subcellular location">
    <subcellularLocation>
        <location evidence="1">Cell envelope</location>
    </subcellularLocation>
</comment>
<accession>A0ABV7Y9V3</accession>
<protein>
    <submittedName>
        <fullName evidence="5">ABC transporter substrate-binding protein</fullName>
    </submittedName>
</protein>
<comment type="caution">
    <text evidence="5">The sequence shown here is derived from an EMBL/GenBank/DDBJ whole genome shotgun (WGS) entry which is preliminary data.</text>
</comment>
<dbReference type="SUPFAM" id="SSF53822">
    <property type="entry name" value="Periplasmic binding protein-like I"/>
    <property type="match status" value="1"/>
</dbReference>
<dbReference type="Gene3D" id="3.40.50.2300">
    <property type="match status" value="2"/>
</dbReference>
<proteinExistence type="inferred from homology"/>
<sequence>MRLVLAITEEEGLQMDMGTRRPYRVTLSAAFAVSVMALAAACSGGGGSTNTGTGSGSGSGAGDKKYVIGVSNTLVGNGWREEMICAVKAESLASKKVSKVVVTNRNGGPTEQIADLRSLISQGVNAIIVNPSDREKLNPVIKQATAKGIVVVSVDQAVTEPSAHVATNDQVAYGRLGGEWLAKAIGGKGNVVEMRGIAGVPADDDRHKGFTEALAKYPDIKVVKEVFTGWDFSKGGQQALDLLNTSTKVDGIWTSGIDYTVVNAFQTLKKPPVPVVGADNNEFLNQLLNQYDKGVRGAAVTNPATIGGVGASLAIDVLDGKEVPRETTLTPQVWDYDTTKSELEKNYFPDRDPTYSSQVEVKPHTDYTPEQLFACKGPGE</sequence>
<evidence type="ECO:0000256" key="1">
    <source>
        <dbReference type="ARBA" id="ARBA00004196"/>
    </source>
</evidence>
<name>A0ABV7Y9V3_9ACTN</name>
<dbReference type="Proteomes" id="UP001595699">
    <property type="component" value="Unassembled WGS sequence"/>
</dbReference>
<evidence type="ECO:0000256" key="2">
    <source>
        <dbReference type="ARBA" id="ARBA00007639"/>
    </source>
</evidence>